<evidence type="ECO:0000259" key="6">
    <source>
        <dbReference type="PROSITE" id="PS50600"/>
    </source>
</evidence>
<comment type="similarity">
    <text evidence="1">Belongs to the peptidase C48 family.</text>
</comment>
<keyword evidence="3" id="KW-0378">Hydrolase</keyword>
<dbReference type="EMBL" id="GBRH01277160">
    <property type="protein sequence ID" value="JAD20735.1"/>
    <property type="molecule type" value="Transcribed_RNA"/>
</dbReference>
<evidence type="ECO:0000313" key="7">
    <source>
        <dbReference type="EMBL" id="JAD20735.1"/>
    </source>
</evidence>
<reference evidence="7" key="2">
    <citation type="journal article" date="2015" name="Data Brief">
        <title>Shoot transcriptome of the giant reed, Arundo donax.</title>
        <authorList>
            <person name="Barrero R.A."/>
            <person name="Guerrero F.D."/>
            <person name="Moolhuijzen P."/>
            <person name="Goolsby J.A."/>
            <person name="Tidwell J."/>
            <person name="Bellgard S.E."/>
            <person name="Bellgard M.I."/>
        </authorList>
    </citation>
    <scope>NUCLEOTIDE SEQUENCE</scope>
    <source>
        <tissue evidence="7">Shoot tissue taken approximately 20 cm above the soil surface</tissue>
    </source>
</reference>
<dbReference type="Pfam" id="PF02902">
    <property type="entry name" value="Peptidase_C48"/>
    <property type="match status" value="1"/>
</dbReference>
<proteinExistence type="inferred from homology"/>
<protein>
    <recommendedName>
        <fullName evidence="6">Ubiquitin-like protease family profile domain-containing protein</fullName>
    </recommendedName>
</protein>
<dbReference type="GO" id="GO:0008234">
    <property type="term" value="F:cysteine-type peptidase activity"/>
    <property type="evidence" value="ECO:0007669"/>
    <property type="project" value="InterPro"/>
</dbReference>
<evidence type="ECO:0000256" key="1">
    <source>
        <dbReference type="ARBA" id="ARBA00005234"/>
    </source>
</evidence>
<dbReference type="AlphaFoldDB" id="A0A0A8Y6P3"/>
<organism evidence="7">
    <name type="scientific">Arundo donax</name>
    <name type="common">Giant reed</name>
    <name type="synonym">Donax arundinaceus</name>
    <dbReference type="NCBI Taxonomy" id="35708"/>
    <lineage>
        <taxon>Eukaryota</taxon>
        <taxon>Viridiplantae</taxon>
        <taxon>Streptophyta</taxon>
        <taxon>Embryophyta</taxon>
        <taxon>Tracheophyta</taxon>
        <taxon>Spermatophyta</taxon>
        <taxon>Magnoliopsida</taxon>
        <taxon>Liliopsida</taxon>
        <taxon>Poales</taxon>
        <taxon>Poaceae</taxon>
        <taxon>PACMAD clade</taxon>
        <taxon>Arundinoideae</taxon>
        <taxon>Arundineae</taxon>
        <taxon>Arundo</taxon>
    </lineage>
</organism>
<accession>A0A0A8Y6P3</accession>
<keyword evidence="2" id="KW-0645">Protease</keyword>
<dbReference type="InterPro" id="IPR003653">
    <property type="entry name" value="Peptidase_C48_C"/>
</dbReference>
<sequence>MFLKWHKAAICEARLICLPFLYAQHWTYLCLNMENQHVYILDSTNKKHCTFEERALRHLEAELVKIWPERPAFTRWPRTFVETQYQEEDDCGIHVMKFLENWNGTGFDEPIDPRKAQDYRLEYLTRMLYHERNLNHHSVDDLLHSTVHGDAGETQTGQGSTDLPGRRTVDQQEEQTTEQPHREEQDQNISKITVLESLDGAGGLQPSQGSNE</sequence>
<dbReference type="SUPFAM" id="SSF54001">
    <property type="entry name" value="Cysteine proteinases"/>
    <property type="match status" value="1"/>
</dbReference>
<feature type="region of interest" description="Disordered" evidence="4">
    <location>
        <begin position="148"/>
        <end position="212"/>
    </location>
</feature>
<feature type="domain" description="Ubiquitin-like protease family profile" evidence="6">
    <location>
        <begin position="1"/>
        <end position="102"/>
    </location>
</feature>
<name>A0A0A8Y6P3_ARUDO</name>
<feature type="signal peptide" evidence="5">
    <location>
        <begin position="1"/>
        <end position="23"/>
    </location>
</feature>
<dbReference type="Gene3D" id="3.40.395.10">
    <property type="entry name" value="Adenoviral Proteinase, Chain A"/>
    <property type="match status" value="1"/>
</dbReference>
<evidence type="ECO:0000256" key="2">
    <source>
        <dbReference type="ARBA" id="ARBA00022670"/>
    </source>
</evidence>
<reference evidence="7" key="1">
    <citation type="submission" date="2014-09" db="EMBL/GenBank/DDBJ databases">
        <authorList>
            <person name="Magalhaes I.L.F."/>
            <person name="Oliveira U."/>
            <person name="Santos F.R."/>
            <person name="Vidigal T.H.D.A."/>
            <person name="Brescovit A.D."/>
            <person name="Santos A.J."/>
        </authorList>
    </citation>
    <scope>NUCLEOTIDE SEQUENCE</scope>
    <source>
        <tissue evidence="7">Shoot tissue taken approximately 20 cm above the soil surface</tissue>
    </source>
</reference>
<dbReference type="GO" id="GO:0006508">
    <property type="term" value="P:proteolysis"/>
    <property type="evidence" value="ECO:0007669"/>
    <property type="project" value="UniProtKB-KW"/>
</dbReference>
<feature type="chain" id="PRO_5002061715" description="Ubiquitin-like protease family profile domain-containing protein" evidence="5">
    <location>
        <begin position="24"/>
        <end position="212"/>
    </location>
</feature>
<dbReference type="InterPro" id="IPR038765">
    <property type="entry name" value="Papain-like_cys_pep_sf"/>
</dbReference>
<dbReference type="PROSITE" id="PS50600">
    <property type="entry name" value="ULP_PROTEASE"/>
    <property type="match status" value="1"/>
</dbReference>
<evidence type="ECO:0000256" key="5">
    <source>
        <dbReference type="SAM" id="SignalP"/>
    </source>
</evidence>
<evidence type="ECO:0000256" key="4">
    <source>
        <dbReference type="SAM" id="MobiDB-lite"/>
    </source>
</evidence>
<evidence type="ECO:0000256" key="3">
    <source>
        <dbReference type="ARBA" id="ARBA00022801"/>
    </source>
</evidence>
<keyword evidence="5" id="KW-0732">Signal</keyword>